<accession>A0A6I9R0D0</accession>
<sequence>MPSSPPRVSQKIEPNSPQPPPPMAAPDDDRPRRGPLLFRLPRRQFQPALPSRRRKMVVVRLGDRRGWRSGRRILVGFLRRVQLRWLVGQYRKALKRVTACYVALMRDLIDGAATMETVRSQMLMESYFTVPMVPITVANCANYYKV</sequence>
<evidence type="ECO:0000313" key="3">
    <source>
        <dbReference type="RefSeq" id="XP_010917485.2"/>
    </source>
</evidence>
<dbReference type="InParanoid" id="A0A6I9R0D0"/>
<reference evidence="3" key="1">
    <citation type="submission" date="2025-08" db="UniProtKB">
        <authorList>
            <consortium name="RefSeq"/>
        </authorList>
    </citation>
    <scope>IDENTIFICATION</scope>
</reference>
<dbReference type="AlphaFoldDB" id="A0A6I9R0D0"/>
<dbReference type="Proteomes" id="UP000504607">
    <property type="component" value="Chromosome 3"/>
</dbReference>
<proteinExistence type="predicted"/>
<evidence type="ECO:0000313" key="2">
    <source>
        <dbReference type="Proteomes" id="UP000504607"/>
    </source>
</evidence>
<dbReference type="RefSeq" id="XP_010917485.2">
    <property type="nucleotide sequence ID" value="XM_010919183.3"/>
</dbReference>
<feature type="compositionally biased region" description="Polar residues" evidence="1">
    <location>
        <begin position="1"/>
        <end position="15"/>
    </location>
</feature>
<feature type="region of interest" description="Disordered" evidence="1">
    <location>
        <begin position="1"/>
        <end position="33"/>
    </location>
</feature>
<evidence type="ECO:0000256" key="1">
    <source>
        <dbReference type="SAM" id="MobiDB-lite"/>
    </source>
</evidence>
<name>A0A6I9R0D0_ELAGV</name>
<dbReference type="PANTHER" id="PTHR34788">
    <property type="entry name" value="F15I1.22"/>
    <property type="match status" value="1"/>
</dbReference>
<organism evidence="2 3">
    <name type="scientific">Elaeis guineensis var. tenera</name>
    <name type="common">Oil palm</name>
    <dbReference type="NCBI Taxonomy" id="51953"/>
    <lineage>
        <taxon>Eukaryota</taxon>
        <taxon>Viridiplantae</taxon>
        <taxon>Streptophyta</taxon>
        <taxon>Embryophyta</taxon>
        <taxon>Tracheophyta</taxon>
        <taxon>Spermatophyta</taxon>
        <taxon>Magnoliopsida</taxon>
        <taxon>Liliopsida</taxon>
        <taxon>Arecaceae</taxon>
        <taxon>Arecoideae</taxon>
        <taxon>Cocoseae</taxon>
        <taxon>Elaeidinae</taxon>
        <taxon>Elaeis</taxon>
    </lineage>
</organism>
<dbReference type="PANTHER" id="PTHR34788:SF4">
    <property type="entry name" value="F15I1.22"/>
    <property type="match status" value="1"/>
</dbReference>
<dbReference type="OrthoDB" id="692807at2759"/>
<protein>
    <submittedName>
        <fullName evidence="3">Uncharacterized protein LOC105042089</fullName>
    </submittedName>
</protein>
<keyword evidence="2" id="KW-1185">Reference proteome</keyword>
<dbReference type="FunCoup" id="A0A6I9R0D0">
    <property type="interactions" value="515"/>
</dbReference>
<gene>
    <name evidence="3" type="primary">LOC105042089</name>
</gene>